<comment type="caution">
    <text evidence="2">The sequence shown here is derived from an EMBL/GenBank/DDBJ whole genome shotgun (WGS) entry which is preliminary data.</text>
</comment>
<gene>
    <name evidence="2" type="ORF">FEF09_27365</name>
</gene>
<dbReference type="Proteomes" id="UP000318815">
    <property type="component" value="Unassembled WGS sequence"/>
</dbReference>
<proteinExistence type="predicted"/>
<sequence>MYKTFAILLLLLSSLTAAAQPRENRQSARSLSAPHKNRIALTPDNWDVKPNAVEFLTWQSVPAMKITTSDGTAVLKGVDFSDGTIEYDMDPVDPRFTSMYFRQSSTDERECFYFRTKAAGNNTAMDAIQYAPFIAGVNLWDMLPGYQGNATYERGKWNHVKLVISGKQMWVYINDSARAALKIPHLEGNVQHGSIGFEGQVIIANLVIRPGDTGGLSPVESPDPTDSDPRYLRDWKVTSPLTTTKDVDFSSSFMPAKEAAWENIWTERGGLVNLTRKFGMSKERRIVWLKTNIHADKQQLKKLNLGFSDEVWVFINGRYLYVDKNLYGMPIMKTPEGRCSIENTAFNVPLNEGDNELLIGVANSFYGWGIIARLD</sequence>
<dbReference type="AlphaFoldDB" id="A0A5C6LK44"/>
<evidence type="ECO:0000256" key="1">
    <source>
        <dbReference type="SAM" id="SignalP"/>
    </source>
</evidence>
<dbReference type="OrthoDB" id="2634655at2"/>
<name>A0A5C6LK44_9BACT</name>
<evidence type="ECO:0008006" key="4">
    <source>
        <dbReference type="Google" id="ProtNLM"/>
    </source>
</evidence>
<feature type="signal peptide" evidence="1">
    <location>
        <begin position="1"/>
        <end position="19"/>
    </location>
</feature>
<evidence type="ECO:0000313" key="2">
    <source>
        <dbReference type="EMBL" id="TWV93278.1"/>
    </source>
</evidence>
<organism evidence="2 3">
    <name type="scientific">Chitinophaga pinensis</name>
    <dbReference type="NCBI Taxonomy" id="79329"/>
    <lineage>
        <taxon>Bacteria</taxon>
        <taxon>Pseudomonadati</taxon>
        <taxon>Bacteroidota</taxon>
        <taxon>Chitinophagia</taxon>
        <taxon>Chitinophagales</taxon>
        <taxon>Chitinophagaceae</taxon>
        <taxon>Chitinophaga</taxon>
    </lineage>
</organism>
<feature type="chain" id="PRO_5022812523" description="DUF1080 domain-containing protein" evidence="1">
    <location>
        <begin position="20"/>
        <end position="375"/>
    </location>
</feature>
<evidence type="ECO:0000313" key="3">
    <source>
        <dbReference type="Proteomes" id="UP000318815"/>
    </source>
</evidence>
<reference evidence="2 3" key="1">
    <citation type="submission" date="2019-08" db="EMBL/GenBank/DDBJ databases">
        <title>Whole genome sequencing of chitin degrading bacteria Chitinophaga pinensis YS16.</title>
        <authorList>
            <person name="Singh R.P."/>
            <person name="Manchanda G."/>
            <person name="Maurya I.K."/>
            <person name="Joshi N.K."/>
            <person name="Srivastava A.K."/>
        </authorList>
    </citation>
    <scope>NUCLEOTIDE SEQUENCE [LARGE SCALE GENOMIC DNA]</scope>
    <source>
        <strain evidence="2 3">YS-16</strain>
    </source>
</reference>
<accession>A0A5C6LK44</accession>
<keyword evidence="3" id="KW-1185">Reference proteome</keyword>
<dbReference type="EMBL" id="VOHS01000058">
    <property type="protein sequence ID" value="TWV93278.1"/>
    <property type="molecule type" value="Genomic_DNA"/>
</dbReference>
<dbReference type="RefSeq" id="WP_146308046.1">
    <property type="nucleotide sequence ID" value="NZ_VOHS01000058.1"/>
</dbReference>
<keyword evidence="1" id="KW-0732">Signal</keyword>
<dbReference type="Gene3D" id="2.60.120.560">
    <property type="entry name" value="Exo-inulinase, domain 1"/>
    <property type="match status" value="1"/>
</dbReference>
<protein>
    <recommendedName>
        <fullName evidence="4">DUF1080 domain-containing protein</fullName>
    </recommendedName>
</protein>